<dbReference type="InterPro" id="IPR006110">
    <property type="entry name" value="Pol_omega/Rpo6/RPB6"/>
</dbReference>
<dbReference type="GO" id="GO:0000428">
    <property type="term" value="C:DNA-directed RNA polymerase complex"/>
    <property type="evidence" value="ECO:0007669"/>
    <property type="project" value="UniProtKB-KW"/>
</dbReference>
<keyword evidence="1" id="KW-0240">DNA-directed RNA polymerase</keyword>
<feature type="compositionally biased region" description="Acidic residues" evidence="3">
    <location>
        <begin position="26"/>
        <end position="36"/>
    </location>
</feature>
<dbReference type="PANTHER" id="PTHR47227:SF5">
    <property type="entry name" value="DNA-DIRECTED RNA POLYMERASES I, II, AND III SUBUNIT RPABC2"/>
    <property type="match status" value="1"/>
</dbReference>
<reference evidence="4" key="1">
    <citation type="journal article" date="2019" name="MBio">
        <title>Virus Genomes from Deep Sea Sediments Expand the Ocean Megavirome and Support Independent Origins of Viral Gigantism.</title>
        <authorList>
            <person name="Backstrom D."/>
            <person name="Yutin N."/>
            <person name="Jorgensen S.L."/>
            <person name="Dharamshi J."/>
            <person name="Homa F."/>
            <person name="Zaremba-Niedwiedzka K."/>
            <person name="Spang A."/>
            <person name="Wolf Y.I."/>
            <person name="Koonin E.V."/>
            <person name="Ettema T.J."/>
        </authorList>
    </citation>
    <scope>NUCLEOTIDE SEQUENCE</scope>
</reference>
<dbReference type="EMBL" id="MK500408">
    <property type="protein sequence ID" value="QBK89172.1"/>
    <property type="molecule type" value="Genomic_DNA"/>
</dbReference>
<proteinExistence type="predicted"/>
<dbReference type="PANTHER" id="PTHR47227">
    <property type="entry name" value="DNA-DIRECTED RNA POLYMERASE SUBUNIT K"/>
    <property type="match status" value="1"/>
</dbReference>
<feature type="compositionally biased region" description="Polar residues" evidence="3">
    <location>
        <begin position="1"/>
        <end position="16"/>
    </location>
</feature>
<evidence type="ECO:0000256" key="1">
    <source>
        <dbReference type="ARBA" id="ARBA00022478"/>
    </source>
</evidence>
<feature type="compositionally biased region" description="Polar residues" evidence="3">
    <location>
        <begin position="37"/>
        <end position="49"/>
    </location>
</feature>
<dbReference type="GO" id="GO:0042797">
    <property type="term" value="P:tRNA transcription by RNA polymerase III"/>
    <property type="evidence" value="ECO:0007669"/>
    <property type="project" value="TreeGrafter"/>
</dbReference>
<name>A0A481Z0Z7_9VIRU</name>
<dbReference type="GO" id="GO:0006360">
    <property type="term" value="P:transcription by RNA polymerase I"/>
    <property type="evidence" value="ECO:0007669"/>
    <property type="project" value="TreeGrafter"/>
</dbReference>
<dbReference type="GO" id="GO:0003899">
    <property type="term" value="F:DNA-directed RNA polymerase activity"/>
    <property type="evidence" value="ECO:0007669"/>
    <property type="project" value="InterPro"/>
</dbReference>
<gene>
    <name evidence="4" type="ORF">LCMiAC02_02660</name>
</gene>
<dbReference type="Gene3D" id="3.90.940.10">
    <property type="match status" value="1"/>
</dbReference>
<keyword evidence="2" id="KW-0804">Transcription</keyword>
<dbReference type="SUPFAM" id="SSF63562">
    <property type="entry name" value="RPB6/omega subunit-like"/>
    <property type="match status" value="1"/>
</dbReference>
<organism evidence="4">
    <name type="scientific">Mimivirus LCMiAC02</name>
    <dbReference type="NCBI Taxonomy" id="2506609"/>
    <lineage>
        <taxon>Viruses</taxon>
        <taxon>Varidnaviria</taxon>
        <taxon>Bamfordvirae</taxon>
        <taxon>Nucleocytoviricota</taxon>
        <taxon>Megaviricetes</taxon>
        <taxon>Imitervirales</taxon>
        <taxon>Mimiviridae</taxon>
        <taxon>Klosneuvirinae</taxon>
    </lineage>
</organism>
<evidence type="ECO:0000256" key="3">
    <source>
        <dbReference type="SAM" id="MobiDB-lite"/>
    </source>
</evidence>
<dbReference type="GO" id="GO:0003677">
    <property type="term" value="F:DNA binding"/>
    <property type="evidence" value="ECO:0007669"/>
    <property type="project" value="InterPro"/>
</dbReference>
<accession>A0A481Z0Z7</accession>
<dbReference type="GO" id="GO:0006366">
    <property type="term" value="P:transcription by RNA polymerase II"/>
    <property type="evidence" value="ECO:0007669"/>
    <property type="project" value="TreeGrafter"/>
</dbReference>
<dbReference type="InterPro" id="IPR036161">
    <property type="entry name" value="RPB6/omega-like_sf"/>
</dbReference>
<evidence type="ECO:0000313" key="4">
    <source>
        <dbReference type="EMBL" id="QBK89172.1"/>
    </source>
</evidence>
<protein>
    <submittedName>
        <fullName evidence="4">RNA polymerase subunit 6</fullName>
    </submittedName>
</protein>
<feature type="region of interest" description="Disordered" evidence="3">
    <location>
        <begin position="1"/>
        <end position="64"/>
    </location>
</feature>
<evidence type="ECO:0000256" key="2">
    <source>
        <dbReference type="ARBA" id="ARBA00023163"/>
    </source>
</evidence>
<sequence>MSKTGTENEEQSNNVYTKEDVNNIDYSDDDKLEDISESLSDTIPENNIESDIHSDSDNDDEFADCPQRYADSLYNGTDVNYNDLDNNDTQTKIVHPNKRITKAILYKYEYVSLLGTRARNIAGGAKPMIKNSKHLTPKEIANLEIKYDRLPLKLLRPLPDGTIELWKMKELDKSNIFK</sequence>
<dbReference type="Pfam" id="PF01192">
    <property type="entry name" value="RNA_pol_Rpb6"/>
    <property type="match status" value="1"/>
</dbReference>